<dbReference type="CDD" id="cd05471">
    <property type="entry name" value="pepsin_like"/>
    <property type="match status" value="1"/>
</dbReference>
<keyword evidence="2 4" id="KW-0064">Aspartyl protease</keyword>
<evidence type="ECO:0000256" key="1">
    <source>
        <dbReference type="ARBA" id="ARBA00007447"/>
    </source>
</evidence>
<keyword evidence="5" id="KW-0472">Membrane</keyword>
<dbReference type="Gene3D" id="2.40.70.10">
    <property type="entry name" value="Acid Proteases"/>
    <property type="match status" value="2"/>
</dbReference>
<accession>A0A4Q9MZK5</accession>
<dbReference type="EMBL" id="ML143391">
    <property type="protein sequence ID" value="TBU33594.1"/>
    <property type="molecule type" value="Genomic_DNA"/>
</dbReference>
<protein>
    <submittedName>
        <fullName evidence="7">Aspartic peptidase A1</fullName>
    </submittedName>
</protein>
<feature type="domain" description="Peptidase A1" evidence="6">
    <location>
        <begin position="133"/>
        <end position="450"/>
    </location>
</feature>
<keyword evidence="4" id="KW-0645">Protease</keyword>
<gene>
    <name evidence="7" type="ORF">BD311DRAFT_748950</name>
</gene>
<dbReference type="GO" id="GO:0006508">
    <property type="term" value="P:proteolysis"/>
    <property type="evidence" value="ECO:0007669"/>
    <property type="project" value="UniProtKB-KW"/>
</dbReference>
<dbReference type="PROSITE" id="PS00141">
    <property type="entry name" value="ASP_PROTEASE"/>
    <property type="match status" value="2"/>
</dbReference>
<dbReference type="InterPro" id="IPR021109">
    <property type="entry name" value="Peptidase_aspartic_dom_sf"/>
</dbReference>
<reference evidence="7" key="1">
    <citation type="submission" date="2019-01" db="EMBL/GenBank/DDBJ databases">
        <title>Draft genome sequences of three monokaryotic isolates of the white-rot basidiomycete fungus Dichomitus squalens.</title>
        <authorList>
            <consortium name="DOE Joint Genome Institute"/>
            <person name="Lopez S.C."/>
            <person name="Andreopoulos B."/>
            <person name="Pangilinan J."/>
            <person name="Lipzen A."/>
            <person name="Riley R."/>
            <person name="Ahrendt S."/>
            <person name="Ng V."/>
            <person name="Barry K."/>
            <person name="Daum C."/>
            <person name="Grigoriev I.V."/>
            <person name="Hilden K.S."/>
            <person name="Makela M.R."/>
            <person name="de Vries R.P."/>
        </authorList>
    </citation>
    <scope>NUCLEOTIDE SEQUENCE [LARGE SCALE GENOMIC DNA]</scope>
    <source>
        <strain evidence="7">OM18370.1</strain>
    </source>
</reference>
<keyword evidence="5" id="KW-0812">Transmembrane</keyword>
<dbReference type="AlphaFoldDB" id="A0A4Q9MZK5"/>
<evidence type="ECO:0000259" key="6">
    <source>
        <dbReference type="PROSITE" id="PS51767"/>
    </source>
</evidence>
<comment type="similarity">
    <text evidence="1 4">Belongs to the peptidase A1 family.</text>
</comment>
<dbReference type="GO" id="GO:0004190">
    <property type="term" value="F:aspartic-type endopeptidase activity"/>
    <property type="evidence" value="ECO:0007669"/>
    <property type="project" value="UniProtKB-KW"/>
</dbReference>
<organism evidence="7">
    <name type="scientific">Dichomitus squalens</name>
    <dbReference type="NCBI Taxonomy" id="114155"/>
    <lineage>
        <taxon>Eukaryota</taxon>
        <taxon>Fungi</taxon>
        <taxon>Dikarya</taxon>
        <taxon>Basidiomycota</taxon>
        <taxon>Agaricomycotina</taxon>
        <taxon>Agaricomycetes</taxon>
        <taxon>Polyporales</taxon>
        <taxon>Polyporaceae</taxon>
        <taxon>Dichomitus</taxon>
    </lineage>
</organism>
<evidence type="ECO:0000256" key="4">
    <source>
        <dbReference type="RuleBase" id="RU000454"/>
    </source>
</evidence>
<feature type="active site" evidence="3">
    <location>
        <position position="151"/>
    </location>
</feature>
<dbReference type="SUPFAM" id="SSF50630">
    <property type="entry name" value="Acid proteases"/>
    <property type="match status" value="1"/>
</dbReference>
<name>A0A4Q9MZK5_9APHY</name>
<keyword evidence="5" id="KW-1133">Transmembrane helix</keyword>
<dbReference type="PRINTS" id="PR00792">
    <property type="entry name" value="PEPSIN"/>
</dbReference>
<evidence type="ECO:0000313" key="7">
    <source>
        <dbReference type="EMBL" id="TBU33594.1"/>
    </source>
</evidence>
<dbReference type="Pfam" id="PF00026">
    <property type="entry name" value="Asp"/>
    <property type="match status" value="1"/>
</dbReference>
<evidence type="ECO:0000256" key="3">
    <source>
        <dbReference type="PIRSR" id="PIRSR601461-1"/>
    </source>
</evidence>
<dbReference type="PANTHER" id="PTHR47966">
    <property type="entry name" value="BETA-SITE APP-CLEAVING ENZYME, ISOFORM A-RELATED"/>
    <property type="match status" value="1"/>
</dbReference>
<feature type="transmembrane region" description="Helical" evidence="5">
    <location>
        <begin position="49"/>
        <end position="69"/>
    </location>
</feature>
<dbReference type="InterPro" id="IPR033121">
    <property type="entry name" value="PEPTIDASE_A1"/>
</dbReference>
<dbReference type="InterPro" id="IPR001969">
    <property type="entry name" value="Aspartic_peptidase_AS"/>
</dbReference>
<dbReference type="OrthoDB" id="660550at2759"/>
<dbReference type="InterPro" id="IPR001461">
    <property type="entry name" value="Aspartic_peptidase_A1"/>
</dbReference>
<keyword evidence="4" id="KW-0378">Hydrolase</keyword>
<proteinExistence type="inferred from homology"/>
<feature type="active site" evidence="3">
    <location>
        <position position="332"/>
    </location>
</feature>
<evidence type="ECO:0000256" key="5">
    <source>
        <dbReference type="SAM" id="Phobius"/>
    </source>
</evidence>
<dbReference type="Proteomes" id="UP000292957">
    <property type="component" value="Unassembled WGS sequence"/>
</dbReference>
<evidence type="ECO:0000256" key="2">
    <source>
        <dbReference type="ARBA" id="ARBA00022750"/>
    </source>
</evidence>
<dbReference type="InterPro" id="IPR034164">
    <property type="entry name" value="Pepsin-like_dom"/>
</dbReference>
<sequence>MRLSRSIPHLSLYTWESLLPDDSLCGGPAQTSIPSVFLLIFSTDMSRGFFSFLLFALTFVVATNATSVVQVRDSLVRVPMVKRFNLTGSGTLLARDQARVKNLRARANARLSGTPLSLDAVISVPADNQRIDYAIDVQVGTPPTTYSLLVDTGSSNTWVGAGQSFEQTSTTDETGDDVSVIYGSGCFSGAEYTDTVSLGSGLTIPGQSIGVATSAEGFDDIDGILGIGPVDLTIGTLHPNTNTTIPTVTDNLFAQGTITSDLVAVSFEPTASDPIQNGELTFGGTDSSKFIGDIEYVPITTTFPSSDYFGIDQSIRYGTSTSILSTTTGIVDTGTTLILIADDAFSEYQSATGAVDDDETGLLRLTQAQFAKLQSLFFTIGGVTFELTPNAQIVPRALNSAIGGNADSVYLIVHSLGTPSGQGLDFINGQAFLERFYTVFDTGNNRVGIANTPFTNATTN</sequence>
<dbReference type="PROSITE" id="PS51767">
    <property type="entry name" value="PEPTIDASE_A1"/>
    <property type="match status" value="1"/>
</dbReference>
<dbReference type="PANTHER" id="PTHR47966:SF51">
    <property type="entry name" value="BETA-SITE APP-CLEAVING ENZYME, ISOFORM A-RELATED"/>
    <property type="match status" value="1"/>
</dbReference>